<accession>A0A7C4FEI1</accession>
<comment type="caution">
    <text evidence="1">The sequence shown here is derived from an EMBL/GenBank/DDBJ whole genome shotgun (WGS) entry which is preliminary data.</text>
</comment>
<protein>
    <submittedName>
        <fullName evidence="1">Uncharacterized protein</fullName>
    </submittedName>
</protein>
<sequence>MARPALKPSSSGVFNESLIAHLFTATCFVAEACMDLNVSEGFVEVEGRCPILITALHGFEADSYRCLVKAIRAYVRVLGVCQDPWCS</sequence>
<reference evidence="1" key="1">
    <citation type="journal article" date="2020" name="mSystems">
        <title>Genome- and Community-Level Interaction Insights into Carbon Utilization and Element Cycling Functions of Hydrothermarchaeota in Hydrothermal Sediment.</title>
        <authorList>
            <person name="Zhou Z."/>
            <person name="Liu Y."/>
            <person name="Xu W."/>
            <person name="Pan J."/>
            <person name="Luo Z.H."/>
            <person name="Li M."/>
        </authorList>
    </citation>
    <scope>NUCLEOTIDE SEQUENCE [LARGE SCALE GENOMIC DNA]</scope>
    <source>
        <strain evidence="1">SpSt-732</strain>
    </source>
</reference>
<dbReference type="EMBL" id="DTFF01000057">
    <property type="protein sequence ID" value="HGI88064.1"/>
    <property type="molecule type" value="Genomic_DNA"/>
</dbReference>
<evidence type="ECO:0000313" key="1">
    <source>
        <dbReference type="EMBL" id="HGI88064.1"/>
    </source>
</evidence>
<proteinExistence type="predicted"/>
<gene>
    <name evidence="1" type="ORF">ENV14_06740</name>
</gene>
<name>A0A7C4FEI1_9CREN</name>
<organism evidence="1">
    <name type="scientific">Ignisphaera aggregans</name>
    <dbReference type="NCBI Taxonomy" id="334771"/>
    <lineage>
        <taxon>Archaea</taxon>
        <taxon>Thermoproteota</taxon>
        <taxon>Thermoprotei</taxon>
        <taxon>Desulfurococcales</taxon>
        <taxon>Desulfurococcaceae</taxon>
        <taxon>Ignisphaera</taxon>
    </lineage>
</organism>
<dbReference type="AlphaFoldDB" id="A0A7C4FEI1"/>